<accession>A0ABR7FJU9</accession>
<dbReference type="Proteomes" id="UP000654573">
    <property type="component" value="Unassembled WGS sequence"/>
</dbReference>
<comment type="caution">
    <text evidence="1">The sequence shown here is derived from an EMBL/GenBank/DDBJ whole genome shotgun (WGS) entry which is preliminary data.</text>
</comment>
<dbReference type="EMBL" id="JACOOU010000017">
    <property type="protein sequence ID" value="MBC5675458.1"/>
    <property type="molecule type" value="Genomic_DNA"/>
</dbReference>
<keyword evidence="2" id="KW-1185">Reference proteome</keyword>
<protein>
    <submittedName>
        <fullName evidence="1">Uncharacterized protein</fullName>
    </submittedName>
</protein>
<name>A0ABR7FJU9_9FIRM</name>
<organism evidence="1 2">
    <name type="scientific">Blautia celeris</name>
    <dbReference type="NCBI Taxonomy" id="2763026"/>
    <lineage>
        <taxon>Bacteria</taxon>
        <taxon>Bacillati</taxon>
        <taxon>Bacillota</taxon>
        <taxon>Clostridia</taxon>
        <taxon>Lachnospirales</taxon>
        <taxon>Lachnospiraceae</taxon>
        <taxon>Blautia</taxon>
    </lineage>
</organism>
<sequence>MKDMGMWLNFRQFGVAYDILRKIAERGHELPDYQANPRIADIEEIYTELKEGYNRV</sequence>
<gene>
    <name evidence="1" type="ORF">H8S76_24825</name>
</gene>
<dbReference type="RefSeq" id="WP_181014416.1">
    <property type="nucleotide sequence ID" value="NZ_JACOOU010000017.1"/>
</dbReference>
<evidence type="ECO:0000313" key="2">
    <source>
        <dbReference type="Proteomes" id="UP000654573"/>
    </source>
</evidence>
<proteinExistence type="predicted"/>
<reference evidence="1 2" key="1">
    <citation type="submission" date="2020-08" db="EMBL/GenBank/DDBJ databases">
        <title>Genome public.</title>
        <authorList>
            <person name="Liu C."/>
            <person name="Sun Q."/>
        </authorList>
    </citation>
    <scope>NUCLEOTIDE SEQUENCE [LARGE SCALE GENOMIC DNA]</scope>
    <source>
        <strain evidence="1 2">NSJ-34</strain>
    </source>
</reference>
<evidence type="ECO:0000313" key="1">
    <source>
        <dbReference type="EMBL" id="MBC5675458.1"/>
    </source>
</evidence>